<feature type="region of interest" description="Disordered" evidence="1">
    <location>
        <begin position="363"/>
        <end position="402"/>
    </location>
</feature>
<evidence type="ECO:0000313" key="4">
    <source>
        <dbReference type="EMBL" id="GMF38920.1"/>
    </source>
</evidence>
<dbReference type="OrthoDB" id="20799at2759"/>
<dbReference type="InterPro" id="IPR057494">
    <property type="entry name" value="Rossman_Mical"/>
</dbReference>
<dbReference type="InterPro" id="IPR002938">
    <property type="entry name" value="FAD-bd"/>
</dbReference>
<dbReference type="Proteomes" id="UP001165121">
    <property type="component" value="Unassembled WGS sequence"/>
</dbReference>
<proteinExistence type="predicted"/>
<dbReference type="EMBL" id="BSXT01001124">
    <property type="protein sequence ID" value="GMF38920.1"/>
    <property type="molecule type" value="Genomic_DNA"/>
</dbReference>
<feature type="region of interest" description="Disordered" evidence="1">
    <location>
        <begin position="277"/>
        <end position="307"/>
    </location>
</feature>
<protein>
    <submittedName>
        <fullName evidence="4">Unnamed protein product</fullName>
    </submittedName>
</protein>
<dbReference type="Pfam" id="PF01494">
    <property type="entry name" value="FAD_binding_3"/>
    <property type="match status" value="1"/>
</dbReference>
<dbReference type="SUPFAM" id="SSF51905">
    <property type="entry name" value="FAD/NAD(P)-binding domain"/>
    <property type="match status" value="1"/>
</dbReference>
<dbReference type="Pfam" id="PF25413">
    <property type="entry name" value="Rossman_Mical"/>
    <property type="match status" value="1"/>
</dbReference>
<comment type="caution">
    <text evidence="4">The sequence shown here is derived from an EMBL/GenBank/DDBJ whole genome shotgun (WGS) entry which is preliminary data.</text>
</comment>
<keyword evidence="5" id="KW-1185">Reference proteome</keyword>
<evidence type="ECO:0000313" key="5">
    <source>
        <dbReference type="Proteomes" id="UP001165121"/>
    </source>
</evidence>
<dbReference type="AlphaFoldDB" id="A0A9W6XHP5"/>
<name>A0A9W6XHP5_9STRA</name>
<dbReference type="PANTHER" id="PTHR42841">
    <property type="entry name" value="AMINE OXIDASE"/>
    <property type="match status" value="1"/>
</dbReference>
<feature type="compositionally biased region" description="Basic residues" evidence="1">
    <location>
        <begin position="363"/>
        <end position="373"/>
    </location>
</feature>
<dbReference type="InterPro" id="IPR036291">
    <property type="entry name" value="NAD(P)-bd_dom_sf"/>
</dbReference>
<reference evidence="4" key="1">
    <citation type="submission" date="2023-04" db="EMBL/GenBank/DDBJ databases">
        <title>Phytophthora fragariaefolia NBRC 109709.</title>
        <authorList>
            <person name="Ichikawa N."/>
            <person name="Sato H."/>
            <person name="Tonouchi N."/>
        </authorList>
    </citation>
    <scope>NUCLEOTIDE SEQUENCE</scope>
    <source>
        <strain evidence="4">NBRC 109709</strain>
    </source>
</reference>
<accession>A0A9W6XHP5</accession>
<gene>
    <name evidence="4" type="ORF">Pfra01_001139500</name>
</gene>
<sequence length="890" mass="98819">MATSGRLSEQQAPSTLHEFKLRAPLDGGSTVSLDPLDPSDRLDNYTGDGLIDVQSGLNELGHLSDVDLQAIDAGEKYLDDVYRADEDEVTTDGENGSYGDEDHQFIRGQSIPYAAASVSSTSSSGRAPVINPTEIDAMQLSHIVAKEAERKQKARAEKELAWKKVRKLLIEEEKKAVSNSQSADEASTHSERTNGKYGTVKLLDSLIRSGGENFSYNRSVSSDVDAAPIVDASLVQSQISSSSLTASTVSVSDVKEPPQTLASHFDRMGTKLAQFLSRGQSSDDETSDFFKSRRLKPPTSFQSKSKQEPFVAGKSSVRLALLATLEQTLRTCQRAEFTEESMTRILSHLSAIEEITRDDMNKKNGKVRRRFRRASSTQWSNDSSEHDKDFRDSVPPSVDAPPELLPLPSIPPAIADNFPTKGVATVSDSYKAFDAAFDLEDTLRAFNNLVTDCGLNGMIVDEPWHIYYHIKAAVYGKLSFRHKQLFKLLDARLNVDVYKRKPAARKNVCIVGAGPVGLRAAVETALLGGQVVVVEKRAVFSRESRLHLWPWVVQDMIALGAKVFYPQFCKTSTYFHVSTRQLQVILLKVALLIGVKVYSSTDFESIVPPALEENGGNIFYSVATIPQIPVMEFTAVLGASGTNDKLAEPAGINRFVYSNDEALGIVCYFPNLGTSDETKAKEFSWTTRRKHPMLDKLRDIGFDMENVVYYRGEMHYLVMTPKRQNLLDRRVVGQNHPRSSDLVMDENVNKLALHELAACIVEFAGIPRKTDFTRVSLFDFSTLTRAEKAASILSSHGKKLYVGLIGDSLLEPLWHESLGICHGFLGALDTAWMVAQIGLQTDEQLLADREAAYEVMQRLDGHHRDEMQKNARKYTTDPKSRYMVHFPRVG</sequence>
<dbReference type="InterPro" id="IPR036188">
    <property type="entry name" value="FAD/NAD-bd_sf"/>
</dbReference>
<feature type="region of interest" description="Disordered" evidence="1">
    <location>
        <begin position="1"/>
        <end position="47"/>
    </location>
</feature>
<dbReference type="SUPFAM" id="SSF51735">
    <property type="entry name" value="NAD(P)-binding Rossmann-fold domains"/>
    <property type="match status" value="1"/>
</dbReference>
<evidence type="ECO:0000256" key="1">
    <source>
        <dbReference type="SAM" id="MobiDB-lite"/>
    </source>
</evidence>
<dbReference type="Gene3D" id="3.50.50.60">
    <property type="entry name" value="FAD/NAD(P)-binding domain"/>
    <property type="match status" value="1"/>
</dbReference>
<feature type="compositionally biased region" description="Polar residues" evidence="1">
    <location>
        <begin position="1"/>
        <end position="14"/>
    </location>
</feature>
<feature type="region of interest" description="Disordered" evidence="1">
    <location>
        <begin position="176"/>
        <end position="195"/>
    </location>
</feature>
<feature type="domain" description="FAD-binding" evidence="2">
    <location>
        <begin position="507"/>
        <end position="545"/>
    </location>
</feature>
<dbReference type="GO" id="GO:0071949">
    <property type="term" value="F:FAD binding"/>
    <property type="evidence" value="ECO:0007669"/>
    <property type="project" value="InterPro"/>
</dbReference>
<feature type="compositionally biased region" description="Basic and acidic residues" evidence="1">
    <location>
        <begin position="383"/>
        <end position="392"/>
    </location>
</feature>
<evidence type="ECO:0000259" key="3">
    <source>
        <dbReference type="Pfam" id="PF25413"/>
    </source>
</evidence>
<feature type="domain" description="[F-actin]-monooxygenase MICAL1-3-like Rossman" evidence="3">
    <location>
        <begin position="662"/>
        <end position="765"/>
    </location>
</feature>
<organism evidence="4 5">
    <name type="scientific">Phytophthora fragariaefolia</name>
    <dbReference type="NCBI Taxonomy" id="1490495"/>
    <lineage>
        <taxon>Eukaryota</taxon>
        <taxon>Sar</taxon>
        <taxon>Stramenopiles</taxon>
        <taxon>Oomycota</taxon>
        <taxon>Peronosporomycetes</taxon>
        <taxon>Peronosporales</taxon>
        <taxon>Peronosporaceae</taxon>
        <taxon>Phytophthora</taxon>
    </lineage>
</organism>
<evidence type="ECO:0000259" key="2">
    <source>
        <dbReference type="Pfam" id="PF01494"/>
    </source>
</evidence>